<evidence type="ECO:0000256" key="1">
    <source>
        <dbReference type="SAM" id="SignalP"/>
    </source>
</evidence>
<evidence type="ECO:0008006" key="4">
    <source>
        <dbReference type="Google" id="ProtNLM"/>
    </source>
</evidence>
<dbReference type="AlphaFoldDB" id="A0A218XXD4"/>
<feature type="chain" id="PRO_5013233815" description="Secreted protein" evidence="1">
    <location>
        <begin position="26"/>
        <end position="75"/>
    </location>
</feature>
<feature type="signal peptide" evidence="1">
    <location>
        <begin position="1"/>
        <end position="25"/>
    </location>
</feature>
<gene>
    <name evidence="2" type="ORF">CDL15_Pgr024228</name>
</gene>
<evidence type="ECO:0000313" key="2">
    <source>
        <dbReference type="EMBL" id="OWM89480.1"/>
    </source>
</evidence>
<dbReference type="EMBL" id="MTKT01000666">
    <property type="protein sequence ID" value="OWM89480.1"/>
    <property type="molecule type" value="Genomic_DNA"/>
</dbReference>
<protein>
    <recommendedName>
        <fullName evidence="4">Secreted protein</fullName>
    </recommendedName>
</protein>
<organism evidence="2 3">
    <name type="scientific">Punica granatum</name>
    <name type="common">Pomegranate</name>
    <dbReference type="NCBI Taxonomy" id="22663"/>
    <lineage>
        <taxon>Eukaryota</taxon>
        <taxon>Viridiplantae</taxon>
        <taxon>Streptophyta</taxon>
        <taxon>Embryophyta</taxon>
        <taxon>Tracheophyta</taxon>
        <taxon>Spermatophyta</taxon>
        <taxon>Magnoliopsida</taxon>
        <taxon>eudicotyledons</taxon>
        <taxon>Gunneridae</taxon>
        <taxon>Pentapetalae</taxon>
        <taxon>rosids</taxon>
        <taxon>malvids</taxon>
        <taxon>Myrtales</taxon>
        <taxon>Lythraceae</taxon>
        <taxon>Punica</taxon>
    </lineage>
</organism>
<proteinExistence type="predicted"/>
<name>A0A218XXD4_PUNGR</name>
<comment type="caution">
    <text evidence="2">The sequence shown here is derived from an EMBL/GenBank/DDBJ whole genome shotgun (WGS) entry which is preliminary data.</text>
</comment>
<keyword evidence="1" id="KW-0732">Signal</keyword>
<reference evidence="3" key="1">
    <citation type="journal article" date="2017" name="Plant J.">
        <title>The pomegranate (Punica granatum L.) genome and the genomics of punicalagin biosynthesis.</title>
        <authorList>
            <person name="Qin G."/>
            <person name="Xu C."/>
            <person name="Ming R."/>
            <person name="Tang H."/>
            <person name="Guyot R."/>
            <person name="Kramer E.M."/>
            <person name="Hu Y."/>
            <person name="Yi X."/>
            <person name="Qi Y."/>
            <person name="Xu X."/>
            <person name="Gao Z."/>
            <person name="Pan H."/>
            <person name="Jian J."/>
            <person name="Tian Y."/>
            <person name="Yue Z."/>
            <person name="Xu Y."/>
        </authorList>
    </citation>
    <scope>NUCLEOTIDE SEQUENCE [LARGE SCALE GENOMIC DNA]</scope>
    <source>
        <strain evidence="3">cv. Dabenzi</strain>
    </source>
</reference>
<dbReference type="Proteomes" id="UP000197138">
    <property type="component" value="Unassembled WGS sequence"/>
</dbReference>
<sequence length="75" mass="8146">MNSVSRLSTLVVAVCLPFSLDLSVAVTPSLLLPCIPFRWPSLPLKPVVWPWPMSVSYSITLSRVSAVGPMGCDCR</sequence>
<accession>A0A218XXD4</accession>
<evidence type="ECO:0000313" key="3">
    <source>
        <dbReference type="Proteomes" id="UP000197138"/>
    </source>
</evidence>